<keyword evidence="4" id="KW-1185">Reference proteome</keyword>
<evidence type="ECO:0000256" key="1">
    <source>
        <dbReference type="SAM" id="MobiDB-lite"/>
    </source>
</evidence>
<feature type="compositionally biased region" description="Low complexity" evidence="1">
    <location>
        <begin position="52"/>
        <end position="64"/>
    </location>
</feature>
<dbReference type="AlphaFoldDB" id="A0A2T5BUL3"/>
<evidence type="ECO:0008006" key="5">
    <source>
        <dbReference type="Google" id="ProtNLM"/>
    </source>
</evidence>
<dbReference type="PROSITE" id="PS51257">
    <property type="entry name" value="PROKAR_LIPOPROTEIN"/>
    <property type="match status" value="1"/>
</dbReference>
<keyword evidence="2" id="KW-0732">Signal</keyword>
<organism evidence="3 4">
    <name type="scientific">Rhodovulum imhoffii</name>
    <dbReference type="NCBI Taxonomy" id="365340"/>
    <lineage>
        <taxon>Bacteria</taxon>
        <taxon>Pseudomonadati</taxon>
        <taxon>Pseudomonadota</taxon>
        <taxon>Alphaproteobacteria</taxon>
        <taxon>Rhodobacterales</taxon>
        <taxon>Paracoccaceae</taxon>
        <taxon>Rhodovulum</taxon>
    </lineage>
</organism>
<dbReference type="EMBL" id="QAAA01000003">
    <property type="protein sequence ID" value="PTN03221.1"/>
    <property type="molecule type" value="Genomic_DNA"/>
</dbReference>
<evidence type="ECO:0000313" key="4">
    <source>
        <dbReference type="Proteomes" id="UP000243859"/>
    </source>
</evidence>
<sequence>MRAFVLIAVLGLAACAQPSGHVGVAPDGKASGAVRSGPASAGVGPNGANASVKVVDTPTTDVTVGTGGAGVSVRPAGSPVGVGIGPGGLRVGF</sequence>
<name>A0A2T5BUL3_9RHOB</name>
<comment type="caution">
    <text evidence="3">The sequence shown here is derived from an EMBL/GenBank/DDBJ whole genome shotgun (WGS) entry which is preliminary data.</text>
</comment>
<dbReference type="RefSeq" id="WP_107891074.1">
    <property type="nucleotide sequence ID" value="NZ_NHSI01000062.1"/>
</dbReference>
<protein>
    <recommendedName>
        <fullName evidence="5">Lipoprotein</fullName>
    </recommendedName>
</protein>
<feature type="signal peptide" evidence="2">
    <location>
        <begin position="1"/>
        <end position="21"/>
    </location>
</feature>
<dbReference type="Proteomes" id="UP000243859">
    <property type="component" value="Unassembled WGS sequence"/>
</dbReference>
<accession>A0A2T5BUL3</accession>
<evidence type="ECO:0000313" key="3">
    <source>
        <dbReference type="EMBL" id="PTN03221.1"/>
    </source>
</evidence>
<gene>
    <name evidence="3" type="ORF">C8N32_10363</name>
</gene>
<proteinExistence type="predicted"/>
<feature type="chain" id="PRO_5015505776" description="Lipoprotein" evidence="2">
    <location>
        <begin position="22"/>
        <end position="93"/>
    </location>
</feature>
<evidence type="ECO:0000256" key="2">
    <source>
        <dbReference type="SAM" id="SignalP"/>
    </source>
</evidence>
<feature type="region of interest" description="Disordered" evidence="1">
    <location>
        <begin position="25"/>
        <end position="70"/>
    </location>
</feature>
<reference evidence="3 4" key="1">
    <citation type="submission" date="2018-04" db="EMBL/GenBank/DDBJ databases">
        <title>Genomic Encyclopedia of Archaeal and Bacterial Type Strains, Phase II (KMG-II): from individual species to whole genera.</title>
        <authorList>
            <person name="Goeker M."/>
        </authorList>
    </citation>
    <scope>NUCLEOTIDE SEQUENCE [LARGE SCALE GENOMIC DNA]</scope>
    <source>
        <strain evidence="3 4">DSM 18064</strain>
    </source>
</reference>